<dbReference type="SUPFAM" id="SSF49329">
    <property type="entry name" value="Cu,Zn superoxide dismutase-like"/>
    <property type="match status" value="1"/>
</dbReference>
<dbReference type="GO" id="GO:0005507">
    <property type="term" value="F:copper ion binding"/>
    <property type="evidence" value="ECO:0007669"/>
    <property type="project" value="InterPro"/>
</dbReference>
<gene>
    <name evidence="3" type="primary">sodC</name>
    <name evidence="3" type="ORF">GCM10011534_23150</name>
</gene>
<dbReference type="InterPro" id="IPR036423">
    <property type="entry name" value="SOD-like_Cu/Zn_dom_sf"/>
</dbReference>
<dbReference type="PANTHER" id="PTHR10003">
    <property type="entry name" value="SUPEROXIDE DISMUTASE CU-ZN -RELATED"/>
    <property type="match status" value="1"/>
</dbReference>
<dbReference type="GO" id="GO:0006801">
    <property type="term" value="P:superoxide metabolic process"/>
    <property type="evidence" value="ECO:0007669"/>
    <property type="project" value="InterPro"/>
</dbReference>
<protein>
    <submittedName>
        <fullName evidence="3">Superoxide dismutase [Cu-Zn]</fullName>
    </submittedName>
</protein>
<comment type="caution">
    <text evidence="3">The sequence shown here is derived from an EMBL/GenBank/DDBJ whole genome shotgun (WGS) entry which is preliminary data.</text>
</comment>
<evidence type="ECO:0000313" key="4">
    <source>
        <dbReference type="Proteomes" id="UP000649829"/>
    </source>
</evidence>
<proteinExistence type="inferred from homology"/>
<evidence type="ECO:0000259" key="2">
    <source>
        <dbReference type="Pfam" id="PF00080"/>
    </source>
</evidence>
<organism evidence="3 4">
    <name type="scientific">Pseudooceanicola nanhaiensis</name>
    <dbReference type="NCBI Taxonomy" id="375761"/>
    <lineage>
        <taxon>Bacteria</taxon>
        <taxon>Pseudomonadati</taxon>
        <taxon>Pseudomonadota</taxon>
        <taxon>Alphaproteobacteria</taxon>
        <taxon>Rhodobacterales</taxon>
        <taxon>Paracoccaceae</taxon>
        <taxon>Pseudooceanicola</taxon>
    </lineage>
</organism>
<dbReference type="Pfam" id="PF00080">
    <property type="entry name" value="Sod_Cu"/>
    <property type="match status" value="1"/>
</dbReference>
<dbReference type="CDD" id="cd00305">
    <property type="entry name" value="Cu-Zn_Superoxide_Dismutase"/>
    <property type="match status" value="1"/>
</dbReference>
<evidence type="ECO:0000256" key="1">
    <source>
        <dbReference type="ARBA" id="ARBA00010457"/>
    </source>
</evidence>
<dbReference type="InterPro" id="IPR024134">
    <property type="entry name" value="SOD_Cu/Zn_/chaperone"/>
</dbReference>
<dbReference type="InterPro" id="IPR001424">
    <property type="entry name" value="SOD_Cu_Zn_dom"/>
</dbReference>
<name>A0A917SWW9_9RHOB</name>
<dbReference type="Gene3D" id="2.60.40.200">
    <property type="entry name" value="Superoxide dismutase, copper/zinc binding domain"/>
    <property type="match status" value="1"/>
</dbReference>
<keyword evidence="4" id="KW-1185">Reference proteome</keyword>
<accession>A0A917SWW9</accession>
<reference evidence="3" key="1">
    <citation type="journal article" date="2014" name="Int. J. Syst. Evol. Microbiol.">
        <title>Complete genome sequence of Corynebacterium casei LMG S-19264T (=DSM 44701T), isolated from a smear-ripened cheese.</title>
        <authorList>
            <consortium name="US DOE Joint Genome Institute (JGI-PGF)"/>
            <person name="Walter F."/>
            <person name="Albersmeier A."/>
            <person name="Kalinowski J."/>
            <person name="Ruckert C."/>
        </authorList>
    </citation>
    <scope>NUCLEOTIDE SEQUENCE</scope>
    <source>
        <strain evidence="3">CGMCC 1.6293</strain>
    </source>
</reference>
<sequence>MAAERTVEMMDAEGNSAGTVTLTDTANGLLIEAELTGLEPGWHGFHVHETGACTPDFGAAGEHYAPAGLAHGFETGEKAHAGDLPNVHANEAGEAKAHVMAAGLTIEGGDAPLLDDDGSAIMVHAQADSYGAEAGAGDRVACGAVTAD</sequence>
<feature type="domain" description="Superoxide dismutase copper/zinc binding" evidence="2">
    <location>
        <begin position="17"/>
        <end position="144"/>
    </location>
</feature>
<dbReference type="Proteomes" id="UP000649829">
    <property type="component" value="Unassembled WGS sequence"/>
</dbReference>
<comment type="similarity">
    <text evidence="1">Belongs to the Cu-Zn superoxide dismutase family.</text>
</comment>
<dbReference type="PRINTS" id="PR00068">
    <property type="entry name" value="CUZNDISMTASE"/>
</dbReference>
<dbReference type="EMBL" id="BMLF01000002">
    <property type="protein sequence ID" value="GGM00729.1"/>
    <property type="molecule type" value="Genomic_DNA"/>
</dbReference>
<evidence type="ECO:0000313" key="3">
    <source>
        <dbReference type="EMBL" id="GGM00729.1"/>
    </source>
</evidence>
<dbReference type="AlphaFoldDB" id="A0A917SWW9"/>
<reference evidence="3" key="2">
    <citation type="submission" date="2020-09" db="EMBL/GenBank/DDBJ databases">
        <authorList>
            <person name="Sun Q."/>
            <person name="Zhou Y."/>
        </authorList>
    </citation>
    <scope>NUCLEOTIDE SEQUENCE</scope>
    <source>
        <strain evidence="3">CGMCC 1.6293</strain>
    </source>
</reference>